<evidence type="ECO:0000313" key="1">
    <source>
        <dbReference type="EMBL" id="GAA3719333.1"/>
    </source>
</evidence>
<evidence type="ECO:0000313" key="2">
    <source>
        <dbReference type="Proteomes" id="UP001500523"/>
    </source>
</evidence>
<protein>
    <recommendedName>
        <fullName evidence="3">Cytochrome c biogenesis factor</fullName>
    </recommendedName>
</protein>
<organism evidence="1 2">
    <name type="scientific">Sphingomonas cynarae</name>
    <dbReference type="NCBI Taxonomy" id="930197"/>
    <lineage>
        <taxon>Bacteria</taxon>
        <taxon>Pseudomonadati</taxon>
        <taxon>Pseudomonadota</taxon>
        <taxon>Alphaproteobacteria</taxon>
        <taxon>Sphingomonadales</taxon>
        <taxon>Sphingomonadaceae</taxon>
        <taxon>Sphingomonas</taxon>
    </lineage>
</organism>
<evidence type="ECO:0008006" key="3">
    <source>
        <dbReference type="Google" id="ProtNLM"/>
    </source>
</evidence>
<comment type="caution">
    <text evidence="1">The sequence shown here is derived from an EMBL/GenBank/DDBJ whole genome shotgun (WGS) entry which is preliminary data.</text>
</comment>
<keyword evidence="2" id="KW-1185">Reference proteome</keyword>
<proteinExistence type="predicted"/>
<sequence length="209" mass="22820">MGWLMLILIGIATFIALALLRVPRLLWSMVGAALMLGATGYALQGRPMLVGLPATGKPETRIVDPVLADLRAQMFGRFGAESAYLTAADALSRAGSSRYEVDTLLGGIRGTPDSVQLWTALGDALARHDGGRLSPAAILAFDHAHRLEPRHPGPWFFFGVARLREGDPVSAQRSWRKALTLTTPDAPYREDVEKRIRLLDRLIDAIEQP</sequence>
<dbReference type="InterPro" id="IPR011990">
    <property type="entry name" value="TPR-like_helical_dom_sf"/>
</dbReference>
<accession>A0ABP7EKM5</accession>
<dbReference type="Gene3D" id="1.25.40.10">
    <property type="entry name" value="Tetratricopeptide repeat domain"/>
    <property type="match status" value="1"/>
</dbReference>
<dbReference type="RefSeq" id="WP_344694165.1">
    <property type="nucleotide sequence ID" value="NZ_BAABBF010000007.1"/>
</dbReference>
<dbReference type="EMBL" id="BAABBF010000007">
    <property type="protein sequence ID" value="GAA3719333.1"/>
    <property type="molecule type" value="Genomic_DNA"/>
</dbReference>
<name>A0ABP7EKM5_9SPHN</name>
<reference evidence="2" key="1">
    <citation type="journal article" date="2019" name="Int. J. Syst. Evol. Microbiol.">
        <title>The Global Catalogue of Microorganisms (GCM) 10K type strain sequencing project: providing services to taxonomists for standard genome sequencing and annotation.</title>
        <authorList>
            <consortium name="The Broad Institute Genomics Platform"/>
            <consortium name="The Broad Institute Genome Sequencing Center for Infectious Disease"/>
            <person name="Wu L."/>
            <person name="Ma J."/>
        </authorList>
    </citation>
    <scope>NUCLEOTIDE SEQUENCE [LARGE SCALE GENOMIC DNA]</scope>
    <source>
        <strain evidence="2">JCM 17498</strain>
    </source>
</reference>
<gene>
    <name evidence="1" type="ORF">GCM10022268_29480</name>
</gene>
<dbReference type="Proteomes" id="UP001500523">
    <property type="component" value="Unassembled WGS sequence"/>
</dbReference>
<dbReference type="SUPFAM" id="SSF48452">
    <property type="entry name" value="TPR-like"/>
    <property type="match status" value="1"/>
</dbReference>